<keyword evidence="2" id="KW-1185">Reference proteome</keyword>
<accession>A0A392T175</accession>
<name>A0A392T175_9FABA</name>
<reference evidence="1 2" key="1">
    <citation type="journal article" date="2018" name="Front. Plant Sci.">
        <title>Red Clover (Trifolium pratense) and Zigzag Clover (T. medium) - A Picture of Genomic Similarities and Differences.</title>
        <authorList>
            <person name="Dluhosova J."/>
            <person name="Istvanek J."/>
            <person name="Nedelnik J."/>
            <person name="Repkova J."/>
        </authorList>
    </citation>
    <scope>NUCLEOTIDE SEQUENCE [LARGE SCALE GENOMIC DNA]</scope>
    <source>
        <strain evidence="2">cv. 10/8</strain>
        <tissue evidence="1">Leaf</tissue>
    </source>
</reference>
<proteinExistence type="predicted"/>
<dbReference type="AlphaFoldDB" id="A0A392T175"/>
<comment type="caution">
    <text evidence="1">The sequence shown here is derived from an EMBL/GenBank/DDBJ whole genome shotgun (WGS) entry which is preliminary data.</text>
</comment>
<sequence length="68" mass="7138">MIPASRAALLRHAQLSSLDPAPRAAPAAPRAILFIFSLVPTPRAACPAPSAAQSSPVLTVDFWLTVDF</sequence>
<protein>
    <submittedName>
        <fullName evidence="1">Uncharacterized protein</fullName>
    </submittedName>
</protein>
<evidence type="ECO:0000313" key="2">
    <source>
        <dbReference type="Proteomes" id="UP000265520"/>
    </source>
</evidence>
<organism evidence="1 2">
    <name type="scientific">Trifolium medium</name>
    <dbReference type="NCBI Taxonomy" id="97028"/>
    <lineage>
        <taxon>Eukaryota</taxon>
        <taxon>Viridiplantae</taxon>
        <taxon>Streptophyta</taxon>
        <taxon>Embryophyta</taxon>
        <taxon>Tracheophyta</taxon>
        <taxon>Spermatophyta</taxon>
        <taxon>Magnoliopsida</taxon>
        <taxon>eudicotyledons</taxon>
        <taxon>Gunneridae</taxon>
        <taxon>Pentapetalae</taxon>
        <taxon>rosids</taxon>
        <taxon>fabids</taxon>
        <taxon>Fabales</taxon>
        <taxon>Fabaceae</taxon>
        <taxon>Papilionoideae</taxon>
        <taxon>50 kb inversion clade</taxon>
        <taxon>NPAAA clade</taxon>
        <taxon>Hologalegina</taxon>
        <taxon>IRL clade</taxon>
        <taxon>Trifolieae</taxon>
        <taxon>Trifolium</taxon>
    </lineage>
</organism>
<evidence type="ECO:0000313" key="1">
    <source>
        <dbReference type="EMBL" id="MCI54137.1"/>
    </source>
</evidence>
<dbReference type="EMBL" id="LXQA010474766">
    <property type="protein sequence ID" value="MCI54137.1"/>
    <property type="molecule type" value="Genomic_DNA"/>
</dbReference>
<dbReference type="Proteomes" id="UP000265520">
    <property type="component" value="Unassembled WGS sequence"/>
</dbReference>